<dbReference type="AlphaFoldDB" id="A0A8U0HT04"/>
<gene>
    <name evidence="3" type="ORF">M0R89_15855</name>
</gene>
<dbReference type="KEGG" id="halx:M0R89_15855"/>
<dbReference type="InterPro" id="IPR028082">
    <property type="entry name" value="Peripla_BP_I"/>
</dbReference>
<evidence type="ECO:0000313" key="4">
    <source>
        <dbReference type="Proteomes" id="UP000830729"/>
    </source>
</evidence>
<dbReference type="GeneID" id="72186704"/>
<dbReference type="InterPro" id="IPR051010">
    <property type="entry name" value="BCAA_transport"/>
</dbReference>
<evidence type="ECO:0000259" key="2">
    <source>
        <dbReference type="Pfam" id="PF13458"/>
    </source>
</evidence>
<feature type="domain" description="Leucine-binding protein" evidence="2">
    <location>
        <begin position="17"/>
        <end position="319"/>
    </location>
</feature>
<name>A0A8U0HT04_9EURY</name>
<keyword evidence="4" id="KW-1185">Reference proteome</keyword>
<organism evidence="3 4">
    <name type="scientific">Halorussus limi</name>
    <dbReference type="NCBI Taxonomy" id="2938695"/>
    <lineage>
        <taxon>Archaea</taxon>
        <taxon>Methanobacteriati</taxon>
        <taxon>Methanobacteriota</taxon>
        <taxon>Stenosarchaea group</taxon>
        <taxon>Halobacteria</taxon>
        <taxon>Halobacteriales</taxon>
        <taxon>Haladaptataceae</taxon>
        <taxon>Halorussus</taxon>
    </lineage>
</organism>
<dbReference type="PANTHER" id="PTHR30483">
    <property type="entry name" value="LEUCINE-SPECIFIC-BINDING PROTEIN"/>
    <property type="match status" value="1"/>
</dbReference>
<dbReference type="Proteomes" id="UP000830729">
    <property type="component" value="Chromosome"/>
</dbReference>
<keyword evidence="1" id="KW-0732">Signal</keyword>
<dbReference type="EMBL" id="CP096659">
    <property type="protein sequence ID" value="UPV73999.1"/>
    <property type="molecule type" value="Genomic_DNA"/>
</dbReference>
<proteinExistence type="predicted"/>
<evidence type="ECO:0000256" key="1">
    <source>
        <dbReference type="ARBA" id="ARBA00022729"/>
    </source>
</evidence>
<dbReference type="InterPro" id="IPR028081">
    <property type="entry name" value="Leu-bd"/>
</dbReference>
<protein>
    <submittedName>
        <fullName evidence="3">ABC transporter substrate-binding protein</fullName>
    </submittedName>
</protein>
<dbReference type="Gene3D" id="3.40.50.2300">
    <property type="match status" value="2"/>
</dbReference>
<sequence>MATGLTGCLGGSIGSSSITLGAILPLSSSVLGPIAEDHRESLRQAVEDINRAGGPLGRSVELALEKTDGTPKATKAAFDSLVDRGAVGLVGPLTSGNSLALADRLGEERVMGVSHSATNPKLETAGVAGETKFFGRTTANDAQQATVMAKILVEGRYIGAEKAAILYIDNAFGGGLADEIERVASGIETVRIPFSAGKDSYDEEISALMDSGADAVAFINVPGNNTVVEALGESDYEGQTVLSTGYLTGDTPDYMDGMYSASVAEADAAGEVELQQKLRDAAPLTAYTLQCYDALFLQALAIERAGEATGTAISENLRVVSGGRGHTVSVDDFGRAADLFAAGREVNYQGASGGVDLNENLEPLNPYVVERVENGSVTQLELLQESYFEGGRA</sequence>
<dbReference type="SUPFAM" id="SSF53822">
    <property type="entry name" value="Periplasmic binding protein-like I"/>
    <property type="match status" value="1"/>
</dbReference>
<dbReference type="RefSeq" id="WP_248650049.1">
    <property type="nucleotide sequence ID" value="NZ_CP096659.1"/>
</dbReference>
<dbReference type="PANTHER" id="PTHR30483:SF6">
    <property type="entry name" value="PERIPLASMIC BINDING PROTEIN OF ABC TRANSPORTER FOR NATURAL AMINO ACIDS"/>
    <property type="match status" value="1"/>
</dbReference>
<evidence type="ECO:0000313" key="3">
    <source>
        <dbReference type="EMBL" id="UPV73999.1"/>
    </source>
</evidence>
<accession>A0A8U0HT04</accession>
<reference evidence="3 4" key="1">
    <citation type="submission" date="2022-04" db="EMBL/GenBank/DDBJ databases">
        <title>Diverse halophilic archaea isolated from saline environments.</title>
        <authorList>
            <person name="Cui H.-L."/>
        </authorList>
    </citation>
    <scope>NUCLEOTIDE SEQUENCE [LARGE SCALE GENOMIC DNA]</scope>
    <source>
        <strain evidence="3 4">XZYJT49</strain>
    </source>
</reference>
<dbReference type="Pfam" id="PF13458">
    <property type="entry name" value="Peripla_BP_6"/>
    <property type="match status" value="1"/>
</dbReference>